<dbReference type="Gene3D" id="3.40.630.30">
    <property type="match status" value="1"/>
</dbReference>
<protein>
    <submittedName>
        <fullName evidence="4">GNAT family N-acetyltransferase</fullName>
    </submittedName>
</protein>
<dbReference type="CDD" id="cd04301">
    <property type="entry name" value="NAT_SF"/>
    <property type="match status" value="1"/>
</dbReference>
<evidence type="ECO:0000256" key="1">
    <source>
        <dbReference type="ARBA" id="ARBA00022679"/>
    </source>
</evidence>
<dbReference type="InterPro" id="IPR050680">
    <property type="entry name" value="YpeA/RimI_acetyltransf"/>
</dbReference>
<keyword evidence="5" id="KW-1185">Reference proteome</keyword>
<dbReference type="SUPFAM" id="SSF55729">
    <property type="entry name" value="Acyl-CoA N-acyltransferases (Nat)"/>
    <property type="match status" value="1"/>
</dbReference>
<dbReference type="Proteomes" id="UP001290455">
    <property type="component" value="Unassembled WGS sequence"/>
</dbReference>
<dbReference type="RefSeq" id="WP_322445909.1">
    <property type="nucleotide sequence ID" value="NZ_JAXOFX010000003.1"/>
</dbReference>
<proteinExistence type="predicted"/>
<dbReference type="PANTHER" id="PTHR43420:SF47">
    <property type="entry name" value="N-ACETYLTRANSFERASE DOMAIN-CONTAINING PROTEIN"/>
    <property type="match status" value="1"/>
</dbReference>
<evidence type="ECO:0000313" key="4">
    <source>
        <dbReference type="EMBL" id="MDZ5471621.1"/>
    </source>
</evidence>
<evidence type="ECO:0000256" key="2">
    <source>
        <dbReference type="ARBA" id="ARBA00023315"/>
    </source>
</evidence>
<dbReference type="InterPro" id="IPR016181">
    <property type="entry name" value="Acyl_CoA_acyltransferase"/>
</dbReference>
<sequence>MSIQLKKVTKDNWDECIELRVGKKQEHFVASNLYSIAEVQFLNNFEAMAIYNNNEMIGFTMFGLDPDDSNYWIYRMMIDEKHQGKGYGKAALENVIDYLKKKPDCKLVMVGYHQENLSAHKLYESVGFTPKGLAPWGELIASYPFI</sequence>
<dbReference type="EMBL" id="JAXOFX010000003">
    <property type="protein sequence ID" value="MDZ5471621.1"/>
    <property type="molecule type" value="Genomic_DNA"/>
</dbReference>
<name>A0ABU5IWW2_9BACI</name>
<comment type="caution">
    <text evidence="4">The sequence shown here is derived from an EMBL/GenBank/DDBJ whole genome shotgun (WGS) entry which is preliminary data.</text>
</comment>
<dbReference type="InterPro" id="IPR000182">
    <property type="entry name" value="GNAT_dom"/>
</dbReference>
<dbReference type="PROSITE" id="PS51186">
    <property type="entry name" value="GNAT"/>
    <property type="match status" value="1"/>
</dbReference>
<gene>
    <name evidence="4" type="ORF">SM124_07650</name>
</gene>
<keyword evidence="2" id="KW-0012">Acyltransferase</keyword>
<keyword evidence="1" id="KW-0808">Transferase</keyword>
<evidence type="ECO:0000313" key="5">
    <source>
        <dbReference type="Proteomes" id="UP001290455"/>
    </source>
</evidence>
<organism evidence="4 5">
    <name type="scientific">Robertmurraya mangrovi</name>
    <dbReference type="NCBI Taxonomy" id="3098077"/>
    <lineage>
        <taxon>Bacteria</taxon>
        <taxon>Bacillati</taxon>
        <taxon>Bacillota</taxon>
        <taxon>Bacilli</taxon>
        <taxon>Bacillales</taxon>
        <taxon>Bacillaceae</taxon>
        <taxon>Robertmurraya</taxon>
    </lineage>
</organism>
<evidence type="ECO:0000259" key="3">
    <source>
        <dbReference type="PROSITE" id="PS51186"/>
    </source>
</evidence>
<accession>A0ABU5IWW2</accession>
<dbReference type="Pfam" id="PF00583">
    <property type="entry name" value="Acetyltransf_1"/>
    <property type="match status" value="1"/>
</dbReference>
<feature type="domain" description="N-acetyltransferase" evidence="3">
    <location>
        <begin position="3"/>
        <end position="146"/>
    </location>
</feature>
<dbReference type="PANTHER" id="PTHR43420">
    <property type="entry name" value="ACETYLTRANSFERASE"/>
    <property type="match status" value="1"/>
</dbReference>
<reference evidence="4 5" key="1">
    <citation type="submission" date="2023-11" db="EMBL/GenBank/DDBJ databases">
        <title>Bacillus jintuensis, isolated from a mudflat on the Beibu Gulf coast.</title>
        <authorList>
            <person name="Li M."/>
        </authorList>
    </citation>
    <scope>NUCLEOTIDE SEQUENCE [LARGE SCALE GENOMIC DNA]</scope>
    <source>
        <strain evidence="4 5">31A1R</strain>
    </source>
</reference>